<name>A0A0C2FRD5_9BILA</name>
<dbReference type="AlphaFoldDB" id="A0A0C2FRD5"/>
<evidence type="ECO:0000313" key="2">
    <source>
        <dbReference type="Proteomes" id="UP000054047"/>
    </source>
</evidence>
<dbReference type="OrthoDB" id="5869984at2759"/>
<gene>
    <name evidence="1" type="ORF">ANCDUO_18781</name>
</gene>
<proteinExistence type="predicted"/>
<keyword evidence="2" id="KW-1185">Reference proteome</keyword>
<protein>
    <submittedName>
        <fullName evidence="1">Uncharacterized protein</fullName>
    </submittedName>
</protein>
<evidence type="ECO:0000313" key="1">
    <source>
        <dbReference type="EMBL" id="KIH51135.1"/>
    </source>
</evidence>
<dbReference type="EMBL" id="KN747536">
    <property type="protein sequence ID" value="KIH51135.1"/>
    <property type="molecule type" value="Genomic_DNA"/>
</dbReference>
<accession>A0A0C2FRD5</accession>
<dbReference type="Proteomes" id="UP000054047">
    <property type="component" value="Unassembled WGS sequence"/>
</dbReference>
<organism evidence="1 2">
    <name type="scientific">Ancylostoma duodenale</name>
    <dbReference type="NCBI Taxonomy" id="51022"/>
    <lineage>
        <taxon>Eukaryota</taxon>
        <taxon>Metazoa</taxon>
        <taxon>Ecdysozoa</taxon>
        <taxon>Nematoda</taxon>
        <taxon>Chromadorea</taxon>
        <taxon>Rhabditida</taxon>
        <taxon>Rhabditina</taxon>
        <taxon>Rhabditomorpha</taxon>
        <taxon>Strongyloidea</taxon>
        <taxon>Ancylostomatidae</taxon>
        <taxon>Ancylostomatinae</taxon>
        <taxon>Ancylostoma</taxon>
    </lineage>
</organism>
<sequence length="139" mass="15804">METPFEYVDEILATEEMFLMLADKHSISQQKANNISRKQRNNQSITATQPLMSDKCIFEDSTTECKGRLCFNCNGAHHTSCCFKAKPTPKPPPSQHRSEIGNVKINNKGIYKAKQSCGGYNPIRLNPSTDRYDSGWWKE</sequence>
<reference evidence="1 2" key="1">
    <citation type="submission" date="2013-12" db="EMBL/GenBank/DDBJ databases">
        <title>Draft genome of the parsitic nematode Ancylostoma duodenale.</title>
        <authorList>
            <person name="Mitreva M."/>
        </authorList>
    </citation>
    <scope>NUCLEOTIDE SEQUENCE [LARGE SCALE GENOMIC DNA]</scope>
    <source>
        <strain evidence="1 2">Zhejiang</strain>
    </source>
</reference>